<keyword evidence="3" id="KW-0333">Golgi apparatus</keyword>
<protein>
    <recommendedName>
        <fullName evidence="3">L-Fucosyltransferase</fullName>
        <ecNumber evidence="3">2.4.1.-</ecNumber>
    </recommendedName>
</protein>
<evidence type="ECO:0000256" key="1">
    <source>
        <dbReference type="ARBA" id="ARBA00022676"/>
    </source>
</evidence>
<keyword evidence="2 3" id="KW-0808">Transferase</keyword>
<dbReference type="AlphaFoldDB" id="A0A0B6YVN7"/>
<reference evidence="4" key="1">
    <citation type="submission" date="2014-12" db="EMBL/GenBank/DDBJ databases">
        <title>Insight into the proteome of Arion vulgaris.</title>
        <authorList>
            <person name="Aradska J."/>
            <person name="Bulat T."/>
            <person name="Smidak R."/>
            <person name="Sarate P."/>
            <person name="Gangsoo J."/>
            <person name="Sialana F."/>
            <person name="Bilban M."/>
            <person name="Lubec G."/>
        </authorList>
    </citation>
    <scope>NUCLEOTIDE SEQUENCE</scope>
    <source>
        <tissue evidence="4">Skin</tissue>
    </source>
</reference>
<comment type="pathway">
    <text evidence="3">Protein modification; protein glycosylation.</text>
</comment>
<name>A0A0B6YVN7_9EUPU</name>
<comment type="caution">
    <text evidence="3">Lacks conserved residue(s) required for the propagation of feature annotation.</text>
</comment>
<dbReference type="EMBL" id="HACG01012635">
    <property type="protein sequence ID" value="CEK59500.1"/>
    <property type="molecule type" value="Transcribed_RNA"/>
</dbReference>
<dbReference type="GO" id="GO:0008107">
    <property type="term" value="F:galactoside 2-alpha-L-fucosyltransferase activity"/>
    <property type="evidence" value="ECO:0007669"/>
    <property type="project" value="InterPro"/>
</dbReference>
<dbReference type="Pfam" id="PF01531">
    <property type="entry name" value="Glyco_transf_11"/>
    <property type="match status" value="1"/>
</dbReference>
<dbReference type="GO" id="GO:0005975">
    <property type="term" value="P:carbohydrate metabolic process"/>
    <property type="evidence" value="ECO:0007669"/>
    <property type="project" value="InterPro"/>
</dbReference>
<gene>
    <name evidence="4" type="primary">ORF36527</name>
</gene>
<feature type="transmembrane region" description="Helical" evidence="3">
    <location>
        <begin position="69"/>
        <end position="90"/>
    </location>
</feature>
<comment type="similarity">
    <text evidence="3">Belongs to the glycosyltransferase 11 family.</text>
</comment>
<feature type="transmembrane region" description="Helical" evidence="3">
    <location>
        <begin position="137"/>
        <end position="156"/>
    </location>
</feature>
<sequence>MLYRYPNAVFFVTSDDITWCQDNIMPPKLSEIFTEDTLQKTTVGLLKNKTLQDKVPIIFSRLPDSWADFSVLTLCNHSIITVGTFGWWSAWLANGDVVYYKDYPLPGTKLDYELKKEDFFPEHWVALSGNAVLSLDMFLFTVYTVVGLSFCLLFYLF</sequence>
<keyword evidence="3" id="KW-0325">Glycoprotein</keyword>
<keyword evidence="1 3" id="KW-0328">Glycosyltransferase</keyword>
<organism evidence="4">
    <name type="scientific">Arion vulgaris</name>
    <dbReference type="NCBI Taxonomy" id="1028688"/>
    <lineage>
        <taxon>Eukaryota</taxon>
        <taxon>Metazoa</taxon>
        <taxon>Spiralia</taxon>
        <taxon>Lophotrochozoa</taxon>
        <taxon>Mollusca</taxon>
        <taxon>Gastropoda</taxon>
        <taxon>Heterobranchia</taxon>
        <taxon>Euthyneura</taxon>
        <taxon>Panpulmonata</taxon>
        <taxon>Eupulmonata</taxon>
        <taxon>Stylommatophora</taxon>
        <taxon>Helicina</taxon>
        <taxon>Arionoidea</taxon>
        <taxon>Arionidae</taxon>
        <taxon>Arion</taxon>
    </lineage>
</organism>
<keyword evidence="3" id="KW-0812">Transmembrane</keyword>
<keyword evidence="3" id="KW-1133">Transmembrane helix</keyword>
<dbReference type="UniPathway" id="UPA00378"/>
<dbReference type="EC" id="2.4.1.-" evidence="3"/>
<dbReference type="InterPro" id="IPR002516">
    <property type="entry name" value="Glyco_trans_11"/>
</dbReference>
<dbReference type="PANTHER" id="PTHR11927">
    <property type="entry name" value="GALACTOSIDE 2-L-FUCOSYLTRANSFERASE"/>
    <property type="match status" value="1"/>
</dbReference>
<proteinExistence type="inferred from homology"/>
<keyword evidence="3" id="KW-0735">Signal-anchor</keyword>
<evidence type="ECO:0000256" key="3">
    <source>
        <dbReference type="RuleBase" id="RU363129"/>
    </source>
</evidence>
<evidence type="ECO:0000313" key="4">
    <source>
        <dbReference type="EMBL" id="CEK59500.1"/>
    </source>
</evidence>
<evidence type="ECO:0000256" key="2">
    <source>
        <dbReference type="ARBA" id="ARBA00022679"/>
    </source>
</evidence>
<dbReference type="GO" id="GO:0032580">
    <property type="term" value="C:Golgi cisterna membrane"/>
    <property type="evidence" value="ECO:0007669"/>
    <property type="project" value="UniProtKB-SubCell"/>
</dbReference>
<accession>A0A0B6YVN7</accession>
<dbReference type="PANTHER" id="PTHR11927:SF9">
    <property type="entry name" value="L-FUCOSYLTRANSFERASE"/>
    <property type="match status" value="1"/>
</dbReference>
<keyword evidence="3" id="KW-0472">Membrane</keyword>
<comment type="subcellular location">
    <subcellularLocation>
        <location evidence="3">Golgi apparatus</location>
        <location evidence="3">Golgi stack membrane</location>
        <topology evidence="3">Single-pass type II membrane protein</topology>
    </subcellularLocation>
</comment>